<reference evidence="5 6" key="1">
    <citation type="submission" date="2022-02" db="EMBL/GenBank/DDBJ databases">
        <title>The car tank lid bacteriome: a reservoir of bacteria with potential in bioremediation of fuel.</title>
        <authorList>
            <person name="Vidal-Verdu A."/>
            <person name="Gomez-Martinez D."/>
            <person name="Latorre-Perez A."/>
            <person name="Pereto J."/>
            <person name="Porcar M."/>
        </authorList>
    </citation>
    <scope>NUCLEOTIDE SEQUENCE [LARGE SCALE GENOMIC DNA]</scope>
    <source>
        <strain evidence="5 6">4D.3</strain>
    </source>
</reference>
<dbReference type="InterPro" id="IPR048666">
    <property type="entry name" value="RedAm-like_C"/>
</dbReference>
<sequence>MTHQSAPVTVIGLGPMGQAMTRSLLAGGHPVTVWNRTPSRADGVVADGAVLAPTPRAALEAADLVVLSLTDYAAMDGILDGAVDALAGRTLVNLSSDTPDRTRAAASWATQHGAGFLTGGVMTPAPMVGTDDAYVYYSGPSELLERHRAALERIGRPRYLGDDPGLAQLMYQAQLDVFLTSLSALLHATALMGSAGVPAAEFVPDALAQLGSIPAMLGAGESTGEQIDAGLHPGHLSTVTMMGATADHVVAASEAAGIDSALPRAVQRHYRRAIDDGHGGDNWTRIIDGIRDPR</sequence>
<dbReference type="PANTHER" id="PTHR43580:SF2">
    <property type="entry name" value="CYTOKINE-LIKE NUCLEAR FACTOR N-PAC"/>
    <property type="match status" value="1"/>
</dbReference>
<protein>
    <submittedName>
        <fullName evidence="5">NAD(P)-binding domain-containing protein</fullName>
    </submittedName>
</protein>
<dbReference type="Pfam" id="PF21761">
    <property type="entry name" value="RedAm-like_C"/>
    <property type="match status" value="1"/>
</dbReference>
<evidence type="ECO:0000313" key="6">
    <source>
        <dbReference type="Proteomes" id="UP001651050"/>
    </source>
</evidence>
<dbReference type="PANTHER" id="PTHR43580">
    <property type="entry name" value="OXIDOREDUCTASE GLYR1-RELATED"/>
    <property type="match status" value="1"/>
</dbReference>
<keyword evidence="2" id="KW-0560">Oxidoreductase</keyword>
<dbReference type="InterPro" id="IPR013328">
    <property type="entry name" value="6PGD_dom2"/>
</dbReference>
<feature type="domain" description="6-phosphogluconate dehydrogenase NADP-binding" evidence="3">
    <location>
        <begin position="8"/>
        <end position="156"/>
    </location>
</feature>
<comment type="caution">
    <text evidence="5">The sequence shown here is derived from an EMBL/GenBank/DDBJ whole genome shotgun (WGS) entry which is preliminary data.</text>
</comment>
<dbReference type="Pfam" id="PF03446">
    <property type="entry name" value="NAD_binding_2"/>
    <property type="match status" value="1"/>
</dbReference>
<name>A0ABT0J8F6_9MICO</name>
<dbReference type="Proteomes" id="UP001651050">
    <property type="component" value="Unassembled WGS sequence"/>
</dbReference>
<dbReference type="SUPFAM" id="SSF51735">
    <property type="entry name" value="NAD(P)-binding Rossmann-fold domains"/>
    <property type="match status" value="1"/>
</dbReference>
<comment type="similarity">
    <text evidence="1">Belongs to the HIBADH-related family.</text>
</comment>
<dbReference type="InterPro" id="IPR015815">
    <property type="entry name" value="HIBADH-related"/>
</dbReference>
<evidence type="ECO:0000259" key="4">
    <source>
        <dbReference type="Pfam" id="PF21761"/>
    </source>
</evidence>
<evidence type="ECO:0000256" key="2">
    <source>
        <dbReference type="ARBA" id="ARBA00023002"/>
    </source>
</evidence>
<evidence type="ECO:0000259" key="3">
    <source>
        <dbReference type="Pfam" id="PF03446"/>
    </source>
</evidence>
<dbReference type="Gene3D" id="3.40.50.720">
    <property type="entry name" value="NAD(P)-binding Rossmann-like Domain"/>
    <property type="match status" value="1"/>
</dbReference>
<evidence type="ECO:0000313" key="5">
    <source>
        <dbReference type="EMBL" id="MCK9795754.1"/>
    </source>
</evidence>
<accession>A0ABT0J8F6</accession>
<proteinExistence type="inferred from homology"/>
<dbReference type="RefSeq" id="WP_416345601.1">
    <property type="nucleotide sequence ID" value="NZ_JALQCY010000006.1"/>
</dbReference>
<dbReference type="InterPro" id="IPR006115">
    <property type="entry name" value="6PGDH_NADP-bd"/>
</dbReference>
<dbReference type="Gene3D" id="1.10.1040.10">
    <property type="entry name" value="N-(1-d-carboxylethyl)-l-norvaline Dehydrogenase, domain 2"/>
    <property type="match status" value="1"/>
</dbReference>
<dbReference type="InterPro" id="IPR051265">
    <property type="entry name" value="HIBADH-related_NP60_sf"/>
</dbReference>
<keyword evidence="6" id="KW-1185">Reference proteome</keyword>
<feature type="domain" description="NADPH-dependent reductive aminase-like C-terminal" evidence="4">
    <location>
        <begin position="163"/>
        <end position="291"/>
    </location>
</feature>
<dbReference type="EMBL" id="JALQCY010000006">
    <property type="protein sequence ID" value="MCK9795754.1"/>
    <property type="molecule type" value="Genomic_DNA"/>
</dbReference>
<evidence type="ECO:0000256" key="1">
    <source>
        <dbReference type="ARBA" id="ARBA00009080"/>
    </source>
</evidence>
<organism evidence="5 6">
    <name type="scientific">Isoptericola peretonis</name>
    <dbReference type="NCBI Taxonomy" id="2918523"/>
    <lineage>
        <taxon>Bacteria</taxon>
        <taxon>Bacillati</taxon>
        <taxon>Actinomycetota</taxon>
        <taxon>Actinomycetes</taxon>
        <taxon>Micrococcales</taxon>
        <taxon>Promicromonosporaceae</taxon>
        <taxon>Isoptericola</taxon>
    </lineage>
</organism>
<dbReference type="InterPro" id="IPR036291">
    <property type="entry name" value="NAD(P)-bd_dom_sf"/>
</dbReference>
<gene>
    <name evidence="5" type="ORF">M1843_18570</name>
</gene>
<dbReference type="PIRSF" id="PIRSF000103">
    <property type="entry name" value="HIBADH"/>
    <property type="match status" value="1"/>
</dbReference>